<comment type="caution">
    <text evidence="2">The sequence shown here is derived from an EMBL/GenBank/DDBJ whole genome shotgun (WGS) entry which is preliminary data.</text>
</comment>
<accession>A0A9W5PXB2</accession>
<feature type="transmembrane region" description="Helical" evidence="1">
    <location>
        <begin position="183"/>
        <end position="204"/>
    </location>
</feature>
<evidence type="ECO:0000313" key="3">
    <source>
        <dbReference type="Proteomes" id="UP000014018"/>
    </source>
</evidence>
<proteinExistence type="predicted"/>
<dbReference type="SUPFAM" id="SSF48452">
    <property type="entry name" value="TPR-like"/>
    <property type="match status" value="1"/>
</dbReference>
<protein>
    <recommendedName>
        <fullName evidence="4">TPR repeat-containing protein</fullName>
    </recommendedName>
</protein>
<evidence type="ECO:0000313" key="2">
    <source>
        <dbReference type="EMBL" id="EOO42105.1"/>
    </source>
</evidence>
<keyword evidence="1" id="KW-0472">Membrane</keyword>
<dbReference type="EMBL" id="AHFB01000001">
    <property type="protein sequence ID" value="EOO42105.1"/>
    <property type="molecule type" value="Genomic_DNA"/>
</dbReference>
<feature type="transmembrane region" description="Helical" evidence="1">
    <location>
        <begin position="39"/>
        <end position="64"/>
    </location>
</feature>
<feature type="transmembrane region" description="Helical" evidence="1">
    <location>
        <begin position="109"/>
        <end position="127"/>
    </location>
</feature>
<evidence type="ECO:0000256" key="1">
    <source>
        <dbReference type="SAM" id="Phobius"/>
    </source>
</evidence>
<dbReference type="AlphaFoldDB" id="A0A9W5PXB2"/>
<dbReference type="RefSeq" id="WP_016109354.1">
    <property type="nucleotide sequence ID" value="NZ_KB976173.1"/>
</dbReference>
<evidence type="ECO:0008006" key="4">
    <source>
        <dbReference type="Google" id="ProtNLM"/>
    </source>
</evidence>
<gene>
    <name evidence="2" type="ORF">IIU_00250</name>
</gene>
<sequence>MVFLRIFLLIIKRLDNALLNFDKLENELNESENKFKKKFGIYAIDLMALLLFSYFFGALLYVFITFLPSFNSIIVSFVKNLGYIFTGEREFLSPSLLIIPSLYISFKDIFLWLVLIAFISAIIVYLNKDNNEFRMVKILAISNSILRLVVINLKIEKSLVIIGPIFIFVTLFITYAMVPDTFFVAHILEILFFWTAIFVILITYSSFNKDSIRAKRFVVFIVFIPIVISNILQNKTQGSISLLFLTVTIFLTFERVFAILVEYKEQIYEGKEWIFALRNLEQKDYDKIRTKHNLDNDDYLEIFEDKVLAGMVFYKGTKRDLLKSKVCFESSLVDNPDDTFCKYLLAQVLVDIGEEQNIQKSIDLLQEIKKQQQENPYVFEVKDVEEYIAYLEFSSENPKYNEIINILKDKRNLQNDFVYILGVSYLYVEDLKKARETLELLEGKEDKLSFNDWHEYMDYLETKEMELNQENN</sequence>
<keyword evidence="1" id="KW-1133">Transmembrane helix</keyword>
<feature type="transmembrane region" description="Helical" evidence="1">
    <location>
        <begin position="158"/>
        <end position="177"/>
    </location>
</feature>
<keyword evidence="1" id="KW-0812">Transmembrane</keyword>
<reference evidence="2 3" key="1">
    <citation type="submission" date="2012-12" db="EMBL/GenBank/DDBJ databases">
        <title>The Genome Sequence of Bacillus cereus VD133.</title>
        <authorList>
            <consortium name="The Broad Institute Genome Sequencing Platform"/>
            <consortium name="The Broad Institute Genome Sequencing Center for Infectious Disease"/>
            <person name="Feldgarden M."/>
            <person name="Van der Auwera G.A."/>
            <person name="Mahillon J."/>
            <person name="Duprez V."/>
            <person name="Timmery S."/>
            <person name="Mattelet C."/>
            <person name="Dierick K."/>
            <person name="Sun M."/>
            <person name="Yu Z."/>
            <person name="Zhu L."/>
            <person name="Hu X."/>
            <person name="Shank E.B."/>
            <person name="Swiecicka I."/>
            <person name="Hansen B.M."/>
            <person name="Andrup L."/>
            <person name="Walker B."/>
            <person name="Young S.K."/>
            <person name="Zeng Q."/>
            <person name="Gargeya S."/>
            <person name="Fitzgerald M."/>
            <person name="Haas B."/>
            <person name="Abouelleil A."/>
            <person name="Alvarado L."/>
            <person name="Arachchi H.M."/>
            <person name="Berlin A.M."/>
            <person name="Chapman S.B."/>
            <person name="Dewar J."/>
            <person name="Goldberg J."/>
            <person name="Griggs A."/>
            <person name="Gujja S."/>
            <person name="Hansen M."/>
            <person name="Howarth C."/>
            <person name="Imamovic A."/>
            <person name="Larimer J."/>
            <person name="McCowan C."/>
            <person name="Murphy C."/>
            <person name="Neiman D."/>
            <person name="Pearson M."/>
            <person name="Priest M."/>
            <person name="Roberts A."/>
            <person name="Saif S."/>
            <person name="Shea T."/>
            <person name="Sisk P."/>
            <person name="Sykes S."/>
            <person name="Wortman J."/>
            <person name="Nusbaum C."/>
            <person name="Birren B."/>
        </authorList>
    </citation>
    <scope>NUCLEOTIDE SEQUENCE [LARGE SCALE GENOMIC DNA]</scope>
    <source>
        <strain evidence="2 3">VD133</strain>
    </source>
</reference>
<feature type="transmembrane region" description="Helical" evidence="1">
    <location>
        <begin position="216"/>
        <end position="233"/>
    </location>
</feature>
<feature type="transmembrane region" description="Helical" evidence="1">
    <location>
        <begin position="239"/>
        <end position="261"/>
    </location>
</feature>
<dbReference type="InterPro" id="IPR011990">
    <property type="entry name" value="TPR-like_helical_dom_sf"/>
</dbReference>
<organism evidence="2 3">
    <name type="scientific">Bacillus cereus VD133</name>
    <dbReference type="NCBI Taxonomy" id="1053233"/>
    <lineage>
        <taxon>Bacteria</taxon>
        <taxon>Bacillati</taxon>
        <taxon>Bacillota</taxon>
        <taxon>Bacilli</taxon>
        <taxon>Bacillales</taxon>
        <taxon>Bacillaceae</taxon>
        <taxon>Bacillus</taxon>
        <taxon>Bacillus cereus group</taxon>
    </lineage>
</organism>
<dbReference type="Proteomes" id="UP000014018">
    <property type="component" value="Unassembled WGS sequence"/>
</dbReference>
<name>A0A9W5PXB2_BACCE</name>